<dbReference type="STRING" id="494026.PGLA_08560"/>
<dbReference type="PROSITE" id="PS51186">
    <property type="entry name" value="GNAT"/>
    <property type="match status" value="1"/>
</dbReference>
<name>A0A162K688_9BACL</name>
<dbReference type="AlphaFoldDB" id="A0A162K688"/>
<dbReference type="InterPro" id="IPR000182">
    <property type="entry name" value="GNAT_dom"/>
</dbReference>
<keyword evidence="3" id="KW-1185">Reference proteome</keyword>
<protein>
    <submittedName>
        <fullName evidence="2">Acetyltransferase</fullName>
    </submittedName>
</protein>
<evidence type="ECO:0000313" key="3">
    <source>
        <dbReference type="Proteomes" id="UP000076967"/>
    </source>
</evidence>
<comment type="caution">
    <text evidence="2">The sequence shown here is derived from an EMBL/GenBank/DDBJ whole genome shotgun (WGS) entry which is preliminary data.</text>
</comment>
<evidence type="ECO:0000313" key="2">
    <source>
        <dbReference type="EMBL" id="OAB43606.1"/>
    </source>
</evidence>
<dbReference type="Pfam" id="PF00583">
    <property type="entry name" value="Acetyltransf_1"/>
    <property type="match status" value="1"/>
</dbReference>
<dbReference type="GO" id="GO:0016747">
    <property type="term" value="F:acyltransferase activity, transferring groups other than amino-acyl groups"/>
    <property type="evidence" value="ECO:0007669"/>
    <property type="project" value="InterPro"/>
</dbReference>
<dbReference type="Gene3D" id="3.40.630.30">
    <property type="match status" value="1"/>
</dbReference>
<dbReference type="OrthoDB" id="423921at2"/>
<dbReference type="Proteomes" id="UP000076967">
    <property type="component" value="Unassembled WGS sequence"/>
</dbReference>
<gene>
    <name evidence="2" type="ORF">PGLA_08560</name>
</gene>
<accession>A0A162K688</accession>
<dbReference type="RefSeq" id="WP_068531595.1">
    <property type="nucleotide sequence ID" value="NZ_LVJH01000011.1"/>
</dbReference>
<dbReference type="InterPro" id="IPR016181">
    <property type="entry name" value="Acyl_CoA_acyltransferase"/>
</dbReference>
<reference evidence="2 3" key="1">
    <citation type="submission" date="2016-03" db="EMBL/GenBank/DDBJ databases">
        <title>Draft genome sequence of Paenibacillus glacialis DSM 22343.</title>
        <authorList>
            <person name="Shin S.-K."/>
            <person name="Yi H."/>
        </authorList>
    </citation>
    <scope>NUCLEOTIDE SEQUENCE [LARGE SCALE GENOMIC DNA]</scope>
    <source>
        <strain evidence="2 3">DSM 22343</strain>
    </source>
</reference>
<sequence>MITPHFIITLMTLEHARAISEWDYPAPYNIYGWMPWKQMVDLRVEFADPVLRAEQYASIIYEHGELCGFAQFFPLVGVTRLGIGMRPDLCGQGMGKSFVQSIVNEAANRKPQDEIDLEVLTWNNRAIQVYQKVGFEITDSYERMTPDGNKPFYCMVFRQISDFHDK</sequence>
<proteinExistence type="predicted"/>
<keyword evidence="2" id="KW-0808">Transferase</keyword>
<dbReference type="EMBL" id="LVJH01000011">
    <property type="protein sequence ID" value="OAB43606.1"/>
    <property type="molecule type" value="Genomic_DNA"/>
</dbReference>
<organism evidence="2 3">
    <name type="scientific">Paenibacillus glacialis</name>
    <dbReference type="NCBI Taxonomy" id="494026"/>
    <lineage>
        <taxon>Bacteria</taxon>
        <taxon>Bacillati</taxon>
        <taxon>Bacillota</taxon>
        <taxon>Bacilli</taxon>
        <taxon>Bacillales</taxon>
        <taxon>Paenibacillaceae</taxon>
        <taxon>Paenibacillus</taxon>
    </lineage>
</organism>
<feature type="domain" description="N-acetyltransferase" evidence="1">
    <location>
        <begin position="14"/>
        <end position="160"/>
    </location>
</feature>
<evidence type="ECO:0000259" key="1">
    <source>
        <dbReference type="PROSITE" id="PS51186"/>
    </source>
</evidence>
<dbReference type="SUPFAM" id="SSF55729">
    <property type="entry name" value="Acyl-CoA N-acyltransferases (Nat)"/>
    <property type="match status" value="1"/>
</dbReference>